<evidence type="ECO:0000313" key="1">
    <source>
        <dbReference type="EMBL" id="KAK6359044.1"/>
    </source>
</evidence>
<organism evidence="1 2">
    <name type="scientific">Orbilia brochopaga</name>
    <dbReference type="NCBI Taxonomy" id="3140254"/>
    <lineage>
        <taxon>Eukaryota</taxon>
        <taxon>Fungi</taxon>
        <taxon>Dikarya</taxon>
        <taxon>Ascomycota</taxon>
        <taxon>Pezizomycotina</taxon>
        <taxon>Orbiliomycetes</taxon>
        <taxon>Orbiliales</taxon>
        <taxon>Orbiliaceae</taxon>
        <taxon>Orbilia</taxon>
    </lineage>
</organism>
<dbReference type="Proteomes" id="UP001375240">
    <property type="component" value="Unassembled WGS sequence"/>
</dbReference>
<keyword evidence="2" id="KW-1185">Reference proteome</keyword>
<dbReference type="EMBL" id="JAVHNQ010000001">
    <property type="protein sequence ID" value="KAK6359044.1"/>
    <property type="molecule type" value="Genomic_DNA"/>
</dbReference>
<evidence type="ECO:0008006" key="3">
    <source>
        <dbReference type="Google" id="ProtNLM"/>
    </source>
</evidence>
<dbReference type="SUPFAM" id="SSF53335">
    <property type="entry name" value="S-adenosyl-L-methionine-dependent methyltransferases"/>
    <property type="match status" value="1"/>
</dbReference>
<accession>A0AAV9VCY6</accession>
<evidence type="ECO:0000313" key="2">
    <source>
        <dbReference type="Proteomes" id="UP001375240"/>
    </source>
</evidence>
<dbReference type="AlphaFoldDB" id="A0AAV9VCY6"/>
<sequence>MQSQRLRICLLQASPHQDGALYSDVGCHTNQHTFEDRFIHKDSLHQDLNFAAAENFDLYINLLPWGWCRGLDIDATVLAVKHLKRLSIPLIGLPGRIVDKCTLDSSACLLLRDVANAGIKHDASLGDIYDCLVIVLENTPMALSPILRHSSTLLKRTDRKLYDNLRTTAENAFYANDLHGCFWCTVSILCTNDSELTTVGIRPMPQIFLPARDRSRGYSIEDSAIHGSFPGGHRSLIHCLVASYFLKVRRSSDVSRVIGQEYDGVAANYDLTTAGVYHDGIREIVTKYQYGGIVLDLACGTGLVARLNGEAQGLGAGDPENFSKFIGVDVSVSMRAECLRGGWYDDVIVGPIQRVLIAYVDPVDHIICIGALHYLDINELYLVLSRAFQLAKFSVTFTIDEIPESYNKALSRSGRAHMSGFNHLVAVDAYGIPVGWKLADRWRRLGWNSPTTGDEVYTNVFVFEHLQEVVPPCN</sequence>
<proteinExistence type="predicted"/>
<comment type="caution">
    <text evidence="1">The sequence shown here is derived from an EMBL/GenBank/DDBJ whole genome shotgun (WGS) entry which is preliminary data.</text>
</comment>
<dbReference type="Gene3D" id="3.40.50.150">
    <property type="entry name" value="Vaccinia Virus protein VP39"/>
    <property type="match status" value="1"/>
</dbReference>
<name>A0AAV9VCY6_9PEZI</name>
<gene>
    <name evidence="1" type="ORF">TWF696_000215</name>
</gene>
<protein>
    <recommendedName>
        <fullName evidence="3">Methyltransferase domain-containing protein</fullName>
    </recommendedName>
</protein>
<reference evidence="1 2" key="1">
    <citation type="submission" date="2019-10" db="EMBL/GenBank/DDBJ databases">
        <authorList>
            <person name="Palmer J.M."/>
        </authorList>
    </citation>
    <scope>NUCLEOTIDE SEQUENCE [LARGE SCALE GENOMIC DNA]</scope>
    <source>
        <strain evidence="1 2">TWF696</strain>
    </source>
</reference>
<dbReference type="CDD" id="cd02440">
    <property type="entry name" value="AdoMet_MTases"/>
    <property type="match status" value="1"/>
</dbReference>
<dbReference type="InterPro" id="IPR029063">
    <property type="entry name" value="SAM-dependent_MTases_sf"/>
</dbReference>